<evidence type="ECO:0000313" key="2">
    <source>
        <dbReference type="Proteomes" id="UP000593567"/>
    </source>
</evidence>
<dbReference type="EMBL" id="VXIV02003221">
    <property type="protein sequence ID" value="KAF6019555.1"/>
    <property type="molecule type" value="Genomic_DNA"/>
</dbReference>
<proteinExistence type="predicted"/>
<accession>A0A7J7J0E5</accession>
<dbReference type="InterPro" id="IPR027031">
    <property type="entry name" value="Gly-tRNA_synthase/POLG2"/>
</dbReference>
<keyword evidence="2" id="KW-1185">Reference proteome</keyword>
<sequence>MARRSVFELSRALQFFSDAGFFSICYNSSTSLPLYYQYKANGGLLLHNFINEWFIANVAIKDNVSLVSSPVFCEGKTPRSSLSTATLQCYDELLSLNNGQLPIGVASNGTCVNKCDMKVFEMNRPNEYTECLVQYFVPQKSITDILHRMEIDHLMWWKKMSNSKDFTPVRTEGGNLSSHIVYSSCHGDTTVESIDVSGPHVELANSPYIISSKISADVAVMVLLHDGYSETQINDKVLQKLKFHQRLAPYKLGMMINGEDTRDLTVVADYIKDELRKETILIQTNINSLDSNRLLKVGVPYAISITDSTLKDGKVYLHNMYASVKEEVHVTHIKERLVKYLKSA</sequence>
<gene>
    <name evidence="1" type="ORF">EB796_022128</name>
</gene>
<name>A0A7J7J0E5_BUGNE</name>
<protein>
    <submittedName>
        <fullName evidence="1">POLG2</fullName>
    </submittedName>
</protein>
<comment type="caution">
    <text evidence="1">The sequence shown here is derived from an EMBL/GenBank/DDBJ whole genome shotgun (WGS) entry which is preliminary data.</text>
</comment>
<dbReference type="SUPFAM" id="SSF55681">
    <property type="entry name" value="Class II aaRS and biotin synthetases"/>
    <property type="match status" value="1"/>
</dbReference>
<dbReference type="GO" id="GO:0006264">
    <property type="term" value="P:mitochondrial DNA replication"/>
    <property type="evidence" value="ECO:0007669"/>
    <property type="project" value="TreeGrafter"/>
</dbReference>
<organism evidence="1 2">
    <name type="scientific">Bugula neritina</name>
    <name type="common">Brown bryozoan</name>
    <name type="synonym">Sertularia neritina</name>
    <dbReference type="NCBI Taxonomy" id="10212"/>
    <lineage>
        <taxon>Eukaryota</taxon>
        <taxon>Metazoa</taxon>
        <taxon>Spiralia</taxon>
        <taxon>Lophotrochozoa</taxon>
        <taxon>Bryozoa</taxon>
        <taxon>Gymnolaemata</taxon>
        <taxon>Cheilostomatida</taxon>
        <taxon>Flustrina</taxon>
        <taxon>Buguloidea</taxon>
        <taxon>Bugulidae</taxon>
        <taxon>Bugula</taxon>
    </lineage>
</organism>
<dbReference type="SUPFAM" id="SSF52954">
    <property type="entry name" value="Class II aaRS ABD-related"/>
    <property type="match status" value="1"/>
</dbReference>
<dbReference type="PANTHER" id="PTHR10745:SF8">
    <property type="entry name" value="DNA POLYMERASE SUBUNIT GAMMA-2, MITOCHONDRIAL"/>
    <property type="match status" value="1"/>
</dbReference>
<dbReference type="GO" id="GO:0005739">
    <property type="term" value="C:mitochondrion"/>
    <property type="evidence" value="ECO:0007669"/>
    <property type="project" value="TreeGrafter"/>
</dbReference>
<dbReference type="Gene3D" id="3.30.930.10">
    <property type="entry name" value="Bira Bifunctional Protein, Domain 2"/>
    <property type="match status" value="1"/>
</dbReference>
<dbReference type="PANTHER" id="PTHR10745">
    <property type="entry name" value="GLYCYL-TRNA SYNTHETASE/DNA POLYMERASE SUBUNIT GAMMA-2"/>
    <property type="match status" value="1"/>
</dbReference>
<dbReference type="AlphaFoldDB" id="A0A7J7J0E5"/>
<evidence type="ECO:0000313" key="1">
    <source>
        <dbReference type="EMBL" id="KAF6019555.1"/>
    </source>
</evidence>
<dbReference type="Gene3D" id="3.40.50.800">
    <property type="entry name" value="Anticodon-binding domain"/>
    <property type="match status" value="1"/>
</dbReference>
<dbReference type="Proteomes" id="UP000593567">
    <property type="component" value="Unassembled WGS sequence"/>
</dbReference>
<dbReference type="InterPro" id="IPR036621">
    <property type="entry name" value="Anticodon-bd_dom_sf"/>
</dbReference>
<reference evidence="1" key="1">
    <citation type="submission" date="2020-06" db="EMBL/GenBank/DDBJ databases">
        <title>Draft genome of Bugula neritina, a colonial animal packing powerful symbionts and potential medicines.</title>
        <authorList>
            <person name="Rayko M."/>
        </authorList>
    </citation>
    <scope>NUCLEOTIDE SEQUENCE [LARGE SCALE GENOMIC DNA]</scope>
    <source>
        <strain evidence="1">Kwan_BN1</strain>
    </source>
</reference>
<dbReference type="InterPro" id="IPR045864">
    <property type="entry name" value="aa-tRNA-synth_II/BPL/LPL"/>
</dbReference>
<dbReference type="OrthoDB" id="57698at2759"/>